<dbReference type="InterPro" id="IPR000764">
    <property type="entry name" value="Uridine_kinase-like"/>
</dbReference>
<reference evidence="7" key="1">
    <citation type="submission" date="2018-05" db="EMBL/GenBank/DDBJ databases">
        <authorList>
            <person name="Lanie J.A."/>
            <person name="Ng W.-L."/>
            <person name="Kazmierczak K.M."/>
            <person name="Andrzejewski T.M."/>
            <person name="Davidsen T.M."/>
            <person name="Wayne K.J."/>
            <person name="Tettelin H."/>
            <person name="Glass J.I."/>
            <person name="Rusch D."/>
            <person name="Podicherti R."/>
            <person name="Tsui H.-C.T."/>
            <person name="Winkler M.E."/>
        </authorList>
    </citation>
    <scope>NUCLEOTIDE SEQUENCE</scope>
</reference>
<name>A0A382BCI2_9ZZZZ</name>
<dbReference type="GO" id="GO:0044206">
    <property type="term" value="P:UMP salvage"/>
    <property type="evidence" value="ECO:0007669"/>
    <property type="project" value="UniProtKB-UniPathway"/>
</dbReference>
<dbReference type="PANTHER" id="PTHR10285">
    <property type="entry name" value="URIDINE KINASE"/>
    <property type="match status" value="1"/>
</dbReference>
<organism evidence="7">
    <name type="scientific">marine metagenome</name>
    <dbReference type="NCBI Taxonomy" id="408172"/>
    <lineage>
        <taxon>unclassified sequences</taxon>
        <taxon>metagenomes</taxon>
        <taxon>ecological metagenomes</taxon>
    </lineage>
</organism>
<sequence length="220" mass="25222">MSISTISNPILIGFAGGSGAGKTTLVSSVQKRLGDHRAAIFSLDWYYKDINFQKSNNRKSVNFDHPESLDIDLIKTHIDELKSTRFIDAPCYNFATHTRQGRTRRITTKDIILVEGILLLALDIIQPLIDIKIFIDTPSDIRFIRRLIRDVKERDRTIESVTMQYLKTTRPMHIEWVEPSKKHADLIVSGEDNIENLTKTLVTEIEKTLEQRPYNVTPNS</sequence>
<dbReference type="NCBIfam" id="NF004018">
    <property type="entry name" value="PRK05480.1"/>
    <property type="match status" value="1"/>
</dbReference>
<keyword evidence="3" id="KW-0808">Transferase</keyword>
<keyword evidence="4" id="KW-0547">Nucleotide-binding</keyword>
<dbReference type="EC" id="2.7.1.48" evidence="2"/>
<comment type="pathway">
    <text evidence="1">Pyrimidine metabolism; UMP biosynthesis via salvage pathway; UMP from uridine: step 1/1.</text>
</comment>
<evidence type="ECO:0000313" key="7">
    <source>
        <dbReference type="EMBL" id="SVB11505.1"/>
    </source>
</evidence>
<evidence type="ECO:0000256" key="2">
    <source>
        <dbReference type="ARBA" id="ARBA00012137"/>
    </source>
</evidence>
<protein>
    <recommendedName>
        <fullName evidence="2">uridine/cytidine kinase</fullName>
        <ecNumber evidence="2">2.7.1.48</ecNumber>
    </recommendedName>
</protein>
<gene>
    <name evidence="7" type="ORF">METZ01_LOCUS164359</name>
</gene>
<dbReference type="EMBL" id="UINC01029190">
    <property type="protein sequence ID" value="SVB11505.1"/>
    <property type="molecule type" value="Genomic_DNA"/>
</dbReference>
<feature type="domain" description="Phosphoribulokinase/uridine kinase" evidence="6">
    <location>
        <begin position="11"/>
        <end position="189"/>
    </location>
</feature>
<keyword evidence="5" id="KW-0418">Kinase</keyword>
<evidence type="ECO:0000256" key="5">
    <source>
        <dbReference type="ARBA" id="ARBA00022777"/>
    </source>
</evidence>
<dbReference type="CDD" id="cd02023">
    <property type="entry name" value="UMPK"/>
    <property type="match status" value="1"/>
</dbReference>
<accession>A0A382BCI2</accession>
<evidence type="ECO:0000256" key="1">
    <source>
        <dbReference type="ARBA" id="ARBA00004690"/>
    </source>
</evidence>
<dbReference type="SUPFAM" id="SSF52540">
    <property type="entry name" value="P-loop containing nucleoside triphosphate hydrolases"/>
    <property type="match status" value="1"/>
</dbReference>
<dbReference type="UniPathway" id="UPA00574">
    <property type="reaction ID" value="UER00637"/>
</dbReference>
<dbReference type="Gene3D" id="3.40.50.300">
    <property type="entry name" value="P-loop containing nucleotide triphosphate hydrolases"/>
    <property type="match status" value="1"/>
</dbReference>
<dbReference type="GO" id="GO:0005524">
    <property type="term" value="F:ATP binding"/>
    <property type="evidence" value="ECO:0007669"/>
    <property type="project" value="InterPro"/>
</dbReference>
<dbReference type="GO" id="GO:0004849">
    <property type="term" value="F:uridine kinase activity"/>
    <property type="evidence" value="ECO:0007669"/>
    <property type="project" value="UniProtKB-EC"/>
</dbReference>
<evidence type="ECO:0000256" key="4">
    <source>
        <dbReference type="ARBA" id="ARBA00022741"/>
    </source>
</evidence>
<evidence type="ECO:0000256" key="3">
    <source>
        <dbReference type="ARBA" id="ARBA00022679"/>
    </source>
</evidence>
<dbReference type="InterPro" id="IPR006083">
    <property type="entry name" value="PRK/URK"/>
</dbReference>
<dbReference type="PRINTS" id="PR00988">
    <property type="entry name" value="URIDINKINASE"/>
</dbReference>
<proteinExistence type="predicted"/>
<dbReference type="Pfam" id="PF00485">
    <property type="entry name" value="PRK"/>
    <property type="match status" value="1"/>
</dbReference>
<evidence type="ECO:0000259" key="6">
    <source>
        <dbReference type="Pfam" id="PF00485"/>
    </source>
</evidence>
<dbReference type="InterPro" id="IPR027417">
    <property type="entry name" value="P-loop_NTPase"/>
</dbReference>
<dbReference type="AlphaFoldDB" id="A0A382BCI2"/>